<feature type="domain" description="Erythromycin biosynthesis protein CIII-like N-terminal" evidence="5">
    <location>
        <begin position="23"/>
        <end position="138"/>
    </location>
</feature>
<comment type="similarity">
    <text evidence="1">Belongs to the glycosyltransferase 28 family.</text>
</comment>
<organism evidence="6 7">
    <name type="scientific">Asanoa siamensis</name>
    <dbReference type="NCBI Taxonomy" id="926357"/>
    <lineage>
        <taxon>Bacteria</taxon>
        <taxon>Bacillati</taxon>
        <taxon>Actinomycetota</taxon>
        <taxon>Actinomycetes</taxon>
        <taxon>Micromonosporales</taxon>
        <taxon>Micromonosporaceae</taxon>
        <taxon>Asanoa</taxon>
    </lineage>
</organism>
<dbReference type="PANTHER" id="PTHR48050:SF13">
    <property type="entry name" value="STEROL 3-BETA-GLUCOSYLTRANSFERASE UGT80A2"/>
    <property type="match status" value="1"/>
</dbReference>
<dbReference type="PANTHER" id="PTHR48050">
    <property type="entry name" value="STEROL 3-BETA-GLUCOSYLTRANSFERASE"/>
    <property type="match status" value="1"/>
</dbReference>
<keyword evidence="3 6" id="KW-0808">Transferase</keyword>
<evidence type="ECO:0000259" key="5">
    <source>
        <dbReference type="Pfam" id="PF21036"/>
    </source>
</evidence>
<dbReference type="InterPro" id="IPR002213">
    <property type="entry name" value="UDP_glucos_trans"/>
</dbReference>
<keyword evidence="7" id="KW-1185">Reference proteome</keyword>
<name>A0ABQ4CMZ6_9ACTN</name>
<dbReference type="Pfam" id="PF06722">
    <property type="entry name" value="EryCIII-like_C"/>
    <property type="match status" value="1"/>
</dbReference>
<feature type="domain" description="Erythromycin biosynthesis protein CIII-like C-terminal" evidence="4">
    <location>
        <begin position="231"/>
        <end position="361"/>
    </location>
</feature>
<evidence type="ECO:0000313" key="6">
    <source>
        <dbReference type="EMBL" id="GIF72655.1"/>
    </source>
</evidence>
<proteinExistence type="inferred from homology"/>
<keyword evidence="2" id="KW-0328">Glycosyltransferase</keyword>
<evidence type="ECO:0000256" key="1">
    <source>
        <dbReference type="ARBA" id="ARBA00006962"/>
    </source>
</evidence>
<accession>A0ABQ4CMZ6</accession>
<dbReference type="InterPro" id="IPR010610">
    <property type="entry name" value="EryCIII-like_C"/>
</dbReference>
<dbReference type="CDD" id="cd03784">
    <property type="entry name" value="GT1_Gtf-like"/>
    <property type="match status" value="1"/>
</dbReference>
<dbReference type="InterPro" id="IPR048284">
    <property type="entry name" value="EryCIII-like_N"/>
</dbReference>
<evidence type="ECO:0000313" key="7">
    <source>
        <dbReference type="Proteomes" id="UP000604117"/>
    </source>
</evidence>
<dbReference type="EMBL" id="BONE01000013">
    <property type="protein sequence ID" value="GIF72655.1"/>
    <property type="molecule type" value="Genomic_DNA"/>
</dbReference>
<sequence length="366" mass="37583">MRILFVAAPLIGHLYPMVPLAEALRAAGHDVLVASGGDAAARPPAGFPVEDVVDGPFNFGRIALGTMLSRPRLLVRELAGRAGTDAVGHIFGAVNDRLVEATTALVGRWRPDVVVHEPLCGAGAVAAARHDVPAVLHGNTLFDDALLLSVTTAKMRARVDVPASAAVLRISPDSVVPGASGQPLRPVGYGGGASLPQSLREPGTLPRILVSHSTIAGPGSTSVLDRIIRLAPSVDAEFVLLRAVDKVGGRTLPPNVRAVGWAPVPEALETASAIVHHGGAGTIFAALAASVPQLLTPGPGDRTHNGQRIADRGAGLAVPVKRIDAAALRRLIEDARLRAASTEVAAEIAAMPAPAEIASTVFAKFG</sequence>
<comment type="caution">
    <text evidence="6">The sequence shown here is derived from an EMBL/GenBank/DDBJ whole genome shotgun (WGS) entry which is preliminary data.</text>
</comment>
<dbReference type="Proteomes" id="UP000604117">
    <property type="component" value="Unassembled WGS sequence"/>
</dbReference>
<protein>
    <submittedName>
        <fullName evidence="6">Glucosyl transferase</fullName>
    </submittedName>
</protein>
<evidence type="ECO:0000256" key="3">
    <source>
        <dbReference type="ARBA" id="ARBA00022679"/>
    </source>
</evidence>
<dbReference type="RefSeq" id="WP_203712241.1">
    <property type="nucleotide sequence ID" value="NZ_BONE01000013.1"/>
</dbReference>
<evidence type="ECO:0000259" key="4">
    <source>
        <dbReference type="Pfam" id="PF06722"/>
    </source>
</evidence>
<dbReference type="Pfam" id="PF21036">
    <property type="entry name" value="EryCIII-like_N"/>
    <property type="match status" value="1"/>
</dbReference>
<reference evidence="6 7" key="1">
    <citation type="submission" date="2021-01" db="EMBL/GenBank/DDBJ databases">
        <title>Whole genome shotgun sequence of Asanoa siamensis NBRC 107932.</title>
        <authorList>
            <person name="Komaki H."/>
            <person name="Tamura T."/>
        </authorList>
    </citation>
    <scope>NUCLEOTIDE SEQUENCE [LARGE SCALE GENOMIC DNA]</scope>
    <source>
        <strain evidence="6 7">NBRC 107932</strain>
    </source>
</reference>
<dbReference type="SUPFAM" id="SSF53756">
    <property type="entry name" value="UDP-Glycosyltransferase/glycogen phosphorylase"/>
    <property type="match status" value="1"/>
</dbReference>
<dbReference type="InterPro" id="IPR050426">
    <property type="entry name" value="Glycosyltransferase_28"/>
</dbReference>
<dbReference type="Gene3D" id="3.40.50.2000">
    <property type="entry name" value="Glycogen Phosphorylase B"/>
    <property type="match status" value="2"/>
</dbReference>
<dbReference type="GO" id="GO:0016740">
    <property type="term" value="F:transferase activity"/>
    <property type="evidence" value="ECO:0007669"/>
    <property type="project" value="UniProtKB-KW"/>
</dbReference>
<evidence type="ECO:0000256" key="2">
    <source>
        <dbReference type="ARBA" id="ARBA00022676"/>
    </source>
</evidence>
<gene>
    <name evidence="6" type="ORF">Asi02nite_21730</name>
</gene>